<dbReference type="InterPro" id="IPR052337">
    <property type="entry name" value="SAT4-like"/>
</dbReference>
<keyword evidence="4 7" id="KW-0472">Membrane</keyword>
<sequence length="385" mass="43524">MYILTITTIFTALATLTVILRLFTRFYLIKSPGFDDVLVVGATVCTVNLRGLSRGLQMKFGSHELIITNIVYYALVLVERKYGLGVPQTELSDETIQGQLYYLWLAIPFYNLSLILSKLSALCLFVRLFRSRFLVRTSYISMGFLVIVGLWMLCSGFFGCVPIHYFWTLSDQERKDHCMSMDVVWLFNAAVHIFSDVSSGLESEINSKAAVWSSLEANISIICVCLPPLHPLLSRVFSLCFLPQPLHSSPATRTHSHTTQLTERKPSIYDHYSNNNPDGGVWYNEIFTPGPTSYTASISKVNTKEEEPGNQDGIRVVRELRMQSDNVYHTPELRDLSPRRGGDLEMAEGASNRSVGNEGRSNPSIEWDLGDFEFPDYKERMNAPI</sequence>
<protein>
    <recommendedName>
        <fullName evidence="8">Rhodopsin domain-containing protein</fullName>
    </recommendedName>
</protein>
<feature type="transmembrane region" description="Helical" evidence="7">
    <location>
        <begin position="6"/>
        <end position="24"/>
    </location>
</feature>
<evidence type="ECO:0000313" key="10">
    <source>
        <dbReference type="Proteomes" id="UP001147695"/>
    </source>
</evidence>
<dbReference type="AlphaFoldDB" id="A0A9W9QHR2"/>
<gene>
    <name evidence="9" type="ORF">N7452_007284</name>
</gene>
<dbReference type="Pfam" id="PF20684">
    <property type="entry name" value="Fung_rhodopsin"/>
    <property type="match status" value="1"/>
</dbReference>
<comment type="subcellular location">
    <subcellularLocation>
        <location evidence="1">Membrane</location>
        <topology evidence="1">Multi-pass membrane protein</topology>
    </subcellularLocation>
</comment>
<keyword evidence="3 7" id="KW-1133">Transmembrane helix</keyword>
<evidence type="ECO:0000256" key="3">
    <source>
        <dbReference type="ARBA" id="ARBA00022989"/>
    </source>
</evidence>
<feature type="compositionally biased region" description="Polar residues" evidence="6">
    <location>
        <begin position="250"/>
        <end position="261"/>
    </location>
</feature>
<dbReference type="GO" id="GO:0016020">
    <property type="term" value="C:membrane"/>
    <property type="evidence" value="ECO:0007669"/>
    <property type="project" value="UniProtKB-SubCell"/>
</dbReference>
<feature type="transmembrane region" description="Helical" evidence="7">
    <location>
        <begin position="138"/>
        <end position="167"/>
    </location>
</feature>
<dbReference type="Proteomes" id="UP001147695">
    <property type="component" value="Unassembled WGS sequence"/>
</dbReference>
<feature type="region of interest" description="Disordered" evidence="6">
    <location>
        <begin position="250"/>
        <end position="269"/>
    </location>
</feature>
<evidence type="ECO:0000256" key="2">
    <source>
        <dbReference type="ARBA" id="ARBA00022692"/>
    </source>
</evidence>
<feature type="domain" description="Rhodopsin" evidence="8">
    <location>
        <begin position="20"/>
        <end position="197"/>
    </location>
</feature>
<dbReference type="PANTHER" id="PTHR33048:SF47">
    <property type="entry name" value="INTEGRAL MEMBRANE PROTEIN-RELATED"/>
    <property type="match status" value="1"/>
</dbReference>
<evidence type="ECO:0000256" key="1">
    <source>
        <dbReference type="ARBA" id="ARBA00004141"/>
    </source>
</evidence>
<feature type="compositionally biased region" description="Basic and acidic residues" evidence="6">
    <location>
        <begin position="332"/>
        <end position="343"/>
    </location>
</feature>
<feature type="transmembrane region" description="Helical" evidence="7">
    <location>
        <begin position="101"/>
        <end position="126"/>
    </location>
</feature>
<evidence type="ECO:0000256" key="7">
    <source>
        <dbReference type="SAM" id="Phobius"/>
    </source>
</evidence>
<keyword evidence="2 7" id="KW-0812">Transmembrane</keyword>
<accession>A0A9W9QHR2</accession>
<evidence type="ECO:0000259" key="8">
    <source>
        <dbReference type="Pfam" id="PF20684"/>
    </source>
</evidence>
<evidence type="ECO:0000313" key="9">
    <source>
        <dbReference type="EMBL" id="KAJ5334881.1"/>
    </source>
</evidence>
<feature type="compositionally biased region" description="Polar residues" evidence="6">
    <location>
        <begin position="351"/>
        <end position="364"/>
    </location>
</feature>
<comment type="similarity">
    <text evidence="5">Belongs to the SAT4 family.</text>
</comment>
<evidence type="ECO:0000256" key="6">
    <source>
        <dbReference type="SAM" id="MobiDB-lite"/>
    </source>
</evidence>
<dbReference type="PANTHER" id="PTHR33048">
    <property type="entry name" value="PTH11-LIKE INTEGRAL MEMBRANE PROTEIN (AFU_ORTHOLOGUE AFUA_5G11245)"/>
    <property type="match status" value="1"/>
</dbReference>
<reference evidence="9" key="1">
    <citation type="submission" date="2022-12" db="EMBL/GenBank/DDBJ databases">
        <authorList>
            <person name="Petersen C."/>
        </authorList>
    </citation>
    <scope>NUCLEOTIDE SEQUENCE</scope>
    <source>
        <strain evidence="9">IBT 35673</strain>
    </source>
</reference>
<feature type="region of interest" description="Disordered" evidence="6">
    <location>
        <begin position="332"/>
        <end position="367"/>
    </location>
</feature>
<proteinExistence type="inferred from homology"/>
<evidence type="ECO:0000256" key="4">
    <source>
        <dbReference type="ARBA" id="ARBA00023136"/>
    </source>
</evidence>
<dbReference type="InterPro" id="IPR049326">
    <property type="entry name" value="Rhodopsin_dom_fungi"/>
</dbReference>
<name>A0A9W9QHR2_PENBR</name>
<organism evidence="9 10">
    <name type="scientific">Penicillium brevicompactum</name>
    <dbReference type="NCBI Taxonomy" id="5074"/>
    <lineage>
        <taxon>Eukaryota</taxon>
        <taxon>Fungi</taxon>
        <taxon>Dikarya</taxon>
        <taxon>Ascomycota</taxon>
        <taxon>Pezizomycotina</taxon>
        <taxon>Eurotiomycetes</taxon>
        <taxon>Eurotiomycetidae</taxon>
        <taxon>Eurotiales</taxon>
        <taxon>Aspergillaceae</taxon>
        <taxon>Penicillium</taxon>
    </lineage>
</organism>
<reference evidence="9" key="2">
    <citation type="journal article" date="2023" name="IMA Fungus">
        <title>Comparative genomic study of the Penicillium genus elucidates a diverse pangenome and 15 lateral gene transfer events.</title>
        <authorList>
            <person name="Petersen C."/>
            <person name="Sorensen T."/>
            <person name="Nielsen M.R."/>
            <person name="Sondergaard T.E."/>
            <person name="Sorensen J.L."/>
            <person name="Fitzpatrick D.A."/>
            <person name="Frisvad J.C."/>
            <person name="Nielsen K.L."/>
        </authorList>
    </citation>
    <scope>NUCLEOTIDE SEQUENCE</scope>
    <source>
        <strain evidence="9">IBT 35673</strain>
    </source>
</reference>
<comment type="caution">
    <text evidence="9">The sequence shown here is derived from an EMBL/GenBank/DDBJ whole genome shotgun (WGS) entry which is preliminary data.</text>
</comment>
<evidence type="ECO:0000256" key="5">
    <source>
        <dbReference type="ARBA" id="ARBA00038359"/>
    </source>
</evidence>
<dbReference type="EMBL" id="JAPZBQ010000004">
    <property type="protein sequence ID" value="KAJ5334881.1"/>
    <property type="molecule type" value="Genomic_DNA"/>
</dbReference>